<feature type="transmembrane region" description="Helical" evidence="6">
    <location>
        <begin position="66"/>
        <end position="89"/>
    </location>
</feature>
<dbReference type="Proteomes" id="UP000266188">
    <property type="component" value="Unassembled WGS sequence"/>
</dbReference>
<dbReference type="OrthoDB" id="3636394at2759"/>
<keyword evidence="8" id="KW-1185">Reference proteome</keyword>
<reference evidence="8" key="1">
    <citation type="submission" date="2017-02" db="EMBL/GenBank/DDBJ databases">
        <authorList>
            <person name="Tafer H."/>
            <person name="Lopandic K."/>
        </authorList>
    </citation>
    <scope>NUCLEOTIDE SEQUENCE [LARGE SCALE GENOMIC DNA]</scope>
    <source>
        <strain evidence="8">CBS 366.77</strain>
    </source>
</reference>
<feature type="transmembrane region" description="Helical" evidence="6">
    <location>
        <begin position="137"/>
        <end position="158"/>
    </location>
</feature>
<dbReference type="EMBL" id="MVGC01000093">
    <property type="protein sequence ID" value="RJE24116.1"/>
    <property type="molecule type" value="Genomic_DNA"/>
</dbReference>
<evidence type="ECO:0000256" key="1">
    <source>
        <dbReference type="ARBA" id="ARBA00022593"/>
    </source>
</evidence>
<evidence type="ECO:0000256" key="4">
    <source>
        <dbReference type="ARBA" id="ARBA00046271"/>
    </source>
</evidence>
<dbReference type="PANTHER" id="PTHR12652:SF23">
    <property type="entry name" value="MICROBODY (PEROXISOME) PROLIFERATION PROTEIN PEROXIN 11B (EUROFUNG)"/>
    <property type="match status" value="1"/>
</dbReference>
<feature type="region of interest" description="Disordered" evidence="5">
    <location>
        <begin position="168"/>
        <end position="187"/>
    </location>
</feature>
<name>A0A3A2ZM56_9EURO</name>
<keyword evidence="1" id="KW-0962">Peroxisome biogenesis</keyword>
<feature type="transmembrane region" description="Helical" evidence="6">
    <location>
        <begin position="101"/>
        <end position="125"/>
    </location>
</feature>
<evidence type="ECO:0000256" key="5">
    <source>
        <dbReference type="SAM" id="MobiDB-lite"/>
    </source>
</evidence>
<dbReference type="AlphaFoldDB" id="A0A3A2ZM56"/>
<dbReference type="PANTHER" id="PTHR12652">
    <property type="entry name" value="PEROXISOMAL BIOGENESIS FACTOR 11"/>
    <property type="match status" value="1"/>
</dbReference>
<comment type="caution">
    <text evidence="7">The sequence shown here is derived from an EMBL/GenBank/DDBJ whole genome shotgun (WGS) entry which is preliminary data.</text>
</comment>
<evidence type="ECO:0000256" key="2">
    <source>
        <dbReference type="ARBA" id="ARBA00023136"/>
    </source>
</evidence>
<dbReference type="GO" id="GO:0005778">
    <property type="term" value="C:peroxisomal membrane"/>
    <property type="evidence" value="ECO:0007669"/>
    <property type="project" value="UniProtKB-SubCell"/>
</dbReference>
<evidence type="ECO:0000313" key="8">
    <source>
        <dbReference type="Proteomes" id="UP000266188"/>
    </source>
</evidence>
<keyword evidence="6" id="KW-1133">Transmembrane helix</keyword>
<organism evidence="7 8">
    <name type="scientific">Aspergillus sclerotialis</name>
    <dbReference type="NCBI Taxonomy" id="2070753"/>
    <lineage>
        <taxon>Eukaryota</taxon>
        <taxon>Fungi</taxon>
        <taxon>Dikarya</taxon>
        <taxon>Ascomycota</taxon>
        <taxon>Pezizomycotina</taxon>
        <taxon>Eurotiomycetes</taxon>
        <taxon>Eurotiomycetidae</taxon>
        <taxon>Eurotiales</taxon>
        <taxon>Aspergillaceae</taxon>
        <taxon>Aspergillus</taxon>
        <taxon>Aspergillus subgen. Polypaecilum</taxon>
    </lineage>
</organism>
<keyword evidence="6" id="KW-0812">Transmembrane</keyword>
<gene>
    <name evidence="7" type="ORF">PHISCL_03551</name>
</gene>
<evidence type="ECO:0000256" key="3">
    <source>
        <dbReference type="ARBA" id="ARBA00023140"/>
    </source>
</evidence>
<comment type="subcellular location">
    <subcellularLocation>
        <location evidence="4">Peroxisome membrane</location>
    </subcellularLocation>
</comment>
<dbReference type="GO" id="GO:0016559">
    <property type="term" value="P:peroxisome fission"/>
    <property type="evidence" value="ECO:0007669"/>
    <property type="project" value="InterPro"/>
</dbReference>
<accession>A0A3A2ZM56</accession>
<evidence type="ECO:0000313" key="7">
    <source>
        <dbReference type="EMBL" id="RJE24116.1"/>
    </source>
</evidence>
<sequence length="247" mass="27129">MDQLQNPPRPSLLKQFANFTDSTAGLEKTLRLIQALCQIVSEVTLDNALAKRCLIVKSQLALSRRYFRFLGFIPCIEGVFNILGGNISLGSILTIIELAKFSALGIYFVLEDLTILHAMNVYLVPWNEPVLIESNKFWFYGICLSILSAVVELLFLFSRPATTVTKKRANGAKENGSTKENESSETIQAQKQSQKIMPLLKGIVVDGCDLLLPGTFLGWIQADELSVSAAMVVSTIVASGAIWEAAQ</sequence>
<dbReference type="STRING" id="2070753.A0A3A2ZM56"/>
<dbReference type="InterPro" id="IPR008733">
    <property type="entry name" value="PEX11"/>
</dbReference>
<proteinExistence type="predicted"/>
<dbReference type="Pfam" id="PF05648">
    <property type="entry name" value="PEX11"/>
    <property type="match status" value="1"/>
</dbReference>
<evidence type="ECO:0000256" key="6">
    <source>
        <dbReference type="SAM" id="Phobius"/>
    </source>
</evidence>
<keyword evidence="3" id="KW-0576">Peroxisome</keyword>
<protein>
    <submittedName>
        <fullName evidence="7">PEX11 domain protein</fullName>
    </submittedName>
</protein>
<keyword evidence="2 6" id="KW-0472">Membrane</keyword>